<dbReference type="GO" id="GO:0022857">
    <property type="term" value="F:transmembrane transporter activity"/>
    <property type="evidence" value="ECO:0007669"/>
    <property type="project" value="InterPro"/>
</dbReference>
<comment type="similarity">
    <text evidence="2">Belongs to the SLC13A/DASS transporter (TC 2.A.47) family. DIT1 subfamily.</text>
</comment>
<dbReference type="PANTHER" id="PTHR10283">
    <property type="entry name" value="SOLUTE CARRIER FAMILY 13 MEMBER"/>
    <property type="match status" value="1"/>
</dbReference>
<evidence type="ECO:0000256" key="6">
    <source>
        <dbReference type="SAM" id="Phobius"/>
    </source>
</evidence>
<accession>A0A6N3DV24</accession>
<dbReference type="InterPro" id="IPR001898">
    <property type="entry name" value="SLC13A/DASS"/>
</dbReference>
<feature type="transmembrane region" description="Helical" evidence="6">
    <location>
        <begin position="137"/>
        <end position="160"/>
    </location>
</feature>
<feature type="transmembrane region" description="Helical" evidence="6">
    <location>
        <begin position="443"/>
        <end position="461"/>
    </location>
</feature>
<sequence>MYYLTRYYLTDYYLTKHYLTKYYTVIGITQTERGFIMSVTTSLPPQKARTTIQNIGLILAFIVLGSILLLPTPETLSTGGHRMIGVLAFAIILWMTSAVSYPVSATMITALTALLLGFSPNPEAPAKAMGTANALKLIISGYSSPAMILVGAAMFISVAMRKTGLDRRIAMLVLSSVGTKVSRIYLGVIITGLILAFFVPSATARIACLAPIIIGIVENLGIERKSRVAALLMVGAVQADTFWNIMIQTAAAQNLVAVGFMQTQMNTSVSWIDWLTAAAPFSIIMAIITYFVTQAFIKPEIKELVGGDVQLAKMRKEIGPMSFDEKKLLCISIGLLALWATGGKLHSIDTTTTTIIAIALFFFPKIGIMDWKFAQPNIDWGSIVMFGAGIGLGSVLLKTKAATWLAQVFVNAFSLETASVFLLIAIMAAFLILIHLGFASATALSSAMIPIVISIVMGHSAEGLNPLGVTMLMQYAICFGLVLPVNSPQGMVAYGTDTFDVKTFMTTGIPLTIIGYIMMLVFALTYWHWIGIA</sequence>
<keyword evidence="5 6" id="KW-0472">Membrane</keyword>
<dbReference type="GO" id="GO:0005886">
    <property type="term" value="C:plasma membrane"/>
    <property type="evidence" value="ECO:0007669"/>
    <property type="project" value="TreeGrafter"/>
</dbReference>
<evidence type="ECO:0000256" key="3">
    <source>
        <dbReference type="ARBA" id="ARBA00022692"/>
    </source>
</evidence>
<name>A0A6N3DV24_VEIPA</name>
<comment type="subcellular location">
    <subcellularLocation>
        <location evidence="1">Membrane</location>
        <topology evidence="1">Multi-pass membrane protein</topology>
    </subcellularLocation>
</comment>
<feature type="transmembrane region" description="Helical" evidence="6">
    <location>
        <begin position="84"/>
        <end position="117"/>
    </location>
</feature>
<dbReference type="Pfam" id="PF00939">
    <property type="entry name" value="Na_sulph_symp"/>
    <property type="match status" value="1"/>
</dbReference>
<organism evidence="7">
    <name type="scientific">Veillonella parvula</name>
    <name type="common">Staphylococcus parvulus</name>
    <dbReference type="NCBI Taxonomy" id="29466"/>
    <lineage>
        <taxon>Bacteria</taxon>
        <taxon>Bacillati</taxon>
        <taxon>Bacillota</taxon>
        <taxon>Negativicutes</taxon>
        <taxon>Veillonellales</taxon>
        <taxon>Veillonellaceae</taxon>
        <taxon>Veillonella</taxon>
    </lineage>
</organism>
<feature type="transmembrane region" description="Helical" evidence="6">
    <location>
        <begin position="417"/>
        <end position="436"/>
    </location>
</feature>
<evidence type="ECO:0000256" key="2">
    <source>
        <dbReference type="ARBA" id="ARBA00007349"/>
    </source>
</evidence>
<feature type="transmembrane region" description="Helical" evidence="6">
    <location>
        <begin position="380"/>
        <end position="397"/>
    </location>
</feature>
<dbReference type="EMBL" id="CACRUG010000011">
    <property type="protein sequence ID" value="VYU33236.1"/>
    <property type="molecule type" value="Genomic_DNA"/>
</dbReference>
<protein>
    <submittedName>
        <fullName evidence="7">Inner membrane protein YbhI</fullName>
    </submittedName>
</protein>
<gene>
    <name evidence="7" type="primary">ybhI_2</name>
    <name evidence="7" type="ORF">VPLFYP99_00639</name>
</gene>
<dbReference type="AlphaFoldDB" id="A0A6N3DV24"/>
<evidence type="ECO:0000256" key="5">
    <source>
        <dbReference type="ARBA" id="ARBA00023136"/>
    </source>
</evidence>
<evidence type="ECO:0000313" key="7">
    <source>
        <dbReference type="EMBL" id="VYU33236.1"/>
    </source>
</evidence>
<feature type="transmembrane region" description="Helical" evidence="6">
    <location>
        <begin position="467"/>
        <end position="486"/>
    </location>
</feature>
<evidence type="ECO:0000256" key="1">
    <source>
        <dbReference type="ARBA" id="ARBA00004141"/>
    </source>
</evidence>
<feature type="transmembrane region" description="Helical" evidence="6">
    <location>
        <begin position="181"/>
        <end position="198"/>
    </location>
</feature>
<proteinExistence type="inferred from homology"/>
<feature type="transmembrane region" description="Helical" evidence="6">
    <location>
        <begin position="229"/>
        <end position="251"/>
    </location>
</feature>
<dbReference type="InterPro" id="IPR030676">
    <property type="entry name" value="CitT-rel"/>
</dbReference>
<dbReference type="NCBIfam" id="TIGR00785">
    <property type="entry name" value="dass"/>
    <property type="match status" value="1"/>
</dbReference>
<keyword evidence="4 6" id="KW-1133">Transmembrane helix</keyword>
<dbReference type="PIRSF" id="PIRSF002457">
    <property type="entry name" value="DASS"/>
    <property type="match status" value="1"/>
</dbReference>
<feature type="transmembrane region" description="Helical" evidence="6">
    <location>
        <begin position="271"/>
        <end position="292"/>
    </location>
</feature>
<keyword evidence="3 6" id="KW-0812">Transmembrane</keyword>
<feature type="transmembrane region" description="Helical" evidence="6">
    <location>
        <begin position="204"/>
        <end position="222"/>
    </location>
</feature>
<reference evidence="7" key="1">
    <citation type="submission" date="2019-11" db="EMBL/GenBank/DDBJ databases">
        <authorList>
            <person name="Feng L."/>
        </authorList>
    </citation>
    <scope>NUCLEOTIDE SEQUENCE</scope>
    <source>
        <strain evidence="7">VparvulaLFYP99</strain>
    </source>
</reference>
<feature type="transmembrane region" description="Helical" evidence="6">
    <location>
        <begin position="507"/>
        <end position="529"/>
    </location>
</feature>
<feature type="transmembrane region" description="Helical" evidence="6">
    <location>
        <begin position="52"/>
        <end position="72"/>
    </location>
</feature>
<evidence type="ECO:0000256" key="4">
    <source>
        <dbReference type="ARBA" id="ARBA00022989"/>
    </source>
</evidence>